<dbReference type="OrthoDB" id="10618870at2759"/>
<dbReference type="EMBL" id="KN834809">
    <property type="protein sequence ID" value="KIK55071.1"/>
    <property type="molecule type" value="Genomic_DNA"/>
</dbReference>
<dbReference type="Proteomes" id="UP000053593">
    <property type="component" value="Unassembled WGS sequence"/>
</dbReference>
<feature type="region of interest" description="Disordered" evidence="1">
    <location>
        <begin position="1"/>
        <end position="21"/>
    </location>
</feature>
<reference evidence="2 3" key="1">
    <citation type="submission" date="2014-04" db="EMBL/GenBank/DDBJ databases">
        <title>Evolutionary Origins and Diversification of the Mycorrhizal Mutualists.</title>
        <authorList>
            <consortium name="DOE Joint Genome Institute"/>
            <consortium name="Mycorrhizal Genomics Consortium"/>
            <person name="Kohler A."/>
            <person name="Kuo A."/>
            <person name="Nagy L.G."/>
            <person name="Floudas D."/>
            <person name="Copeland A."/>
            <person name="Barry K.W."/>
            <person name="Cichocki N."/>
            <person name="Veneault-Fourrey C."/>
            <person name="LaButti K."/>
            <person name="Lindquist E.A."/>
            <person name="Lipzen A."/>
            <person name="Lundell T."/>
            <person name="Morin E."/>
            <person name="Murat C."/>
            <person name="Riley R."/>
            <person name="Ohm R."/>
            <person name="Sun H."/>
            <person name="Tunlid A."/>
            <person name="Henrissat B."/>
            <person name="Grigoriev I.V."/>
            <person name="Hibbett D.S."/>
            <person name="Martin F."/>
        </authorList>
    </citation>
    <scope>NUCLEOTIDE SEQUENCE [LARGE SCALE GENOMIC DNA]</scope>
    <source>
        <strain evidence="2 3">FD-317 M1</strain>
    </source>
</reference>
<name>A0A0D0BK58_9AGAR</name>
<keyword evidence="3" id="KW-1185">Reference proteome</keyword>
<dbReference type="AlphaFoldDB" id="A0A0D0BK58"/>
<dbReference type="HOGENOM" id="CLU_084260_0_0_1"/>
<gene>
    <name evidence="2" type="ORF">GYMLUDRAFT_48025</name>
</gene>
<evidence type="ECO:0000256" key="1">
    <source>
        <dbReference type="SAM" id="MobiDB-lite"/>
    </source>
</evidence>
<sequence>MAQTKIGSFTTTGSGPSIGSFQNDNFQINNTSFTSVARGPNTSYFQNAHDFQIVDSTFTNIQYSPRVGYIVKGPLRRGILQLGNYFIVGSCQEGMPGERVDIVRRFDCEEDRDTFEGRLKRSRWAGQLSMQPLWKINIGGHPCLVVSSAPAVYTLQEMLGGKFPSDEVQENMYIKLIAFFQQQSEVYPGQWDSYKLWKGEGKYENLRLFDQSGNFIVNPEELKVLGLLYEDREEFQEHGDVNFNNKVIEYHCTWDEWGREDKLNHLTMMHIKSEEVDLTILEGNRQKY</sequence>
<organism evidence="2 3">
    <name type="scientific">Collybiopsis luxurians FD-317 M1</name>
    <dbReference type="NCBI Taxonomy" id="944289"/>
    <lineage>
        <taxon>Eukaryota</taxon>
        <taxon>Fungi</taxon>
        <taxon>Dikarya</taxon>
        <taxon>Basidiomycota</taxon>
        <taxon>Agaricomycotina</taxon>
        <taxon>Agaricomycetes</taxon>
        <taxon>Agaricomycetidae</taxon>
        <taxon>Agaricales</taxon>
        <taxon>Marasmiineae</taxon>
        <taxon>Omphalotaceae</taxon>
        <taxon>Collybiopsis</taxon>
        <taxon>Collybiopsis luxurians</taxon>
    </lineage>
</organism>
<accession>A0A0D0BK58</accession>
<proteinExistence type="predicted"/>
<evidence type="ECO:0000313" key="3">
    <source>
        <dbReference type="Proteomes" id="UP000053593"/>
    </source>
</evidence>
<evidence type="ECO:0000313" key="2">
    <source>
        <dbReference type="EMBL" id="KIK55071.1"/>
    </source>
</evidence>
<protein>
    <submittedName>
        <fullName evidence="2">Uncharacterized protein</fullName>
    </submittedName>
</protein>